<dbReference type="STRING" id="184922.A8B7M9"/>
<dbReference type="Proteomes" id="UP000001548">
    <property type="component" value="Unassembled WGS sequence"/>
</dbReference>
<evidence type="ECO:0000313" key="5">
    <source>
        <dbReference type="EMBL" id="KAE8305426.1"/>
    </source>
</evidence>
<dbReference type="InterPro" id="IPR052298">
    <property type="entry name" value="ZMYND10"/>
</dbReference>
<dbReference type="PROSITE" id="PS01360">
    <property type="entry name" value="ZF_MYND_1"/>
    <property type="match status" value="1"/>
</dbReference>
<evidence type="ECO:0000256" key="2">
    <source>
        <dbReference type="ARBA" id="ARBA00022771"/>
    </source>
</evidence>
<dbReference type="KEGG" id="gla:GL50803_0017543"/>
<keyword evidence="6" id="KW-1185">Reference proteome</keyword>
<dbReference type="Gene3D" id="6.10.140.2220">
    <property type="match status" value="1"/>
</dbReference>
<keyword evidence="1" id="KW-0479">Metal-binding</keyword>
<reference evidence="5 6" key="1">
    <citation type="journal article" date="2007" name="Science">
        <title>Genomic minimalism in the early diverging intestinal parasite Giardia lamblia.</title>
        <authorList>
            <person name="Morrison H.G."/>
            <person name="McArthur A.G."/>
            <person name="Gillin F.D."/>
            <person name="Aley S.B."/>
            <person name="Adam R.D."/>
            <person name="Olsen G.J."/>
            <person name="Best A.A."/>
            <person name="Cande W.Z."/>
            <person name="Chen F."/>
            <person name="Cipriano M.J."/>
            <person name="Davids B.J."/>
            <person name="Dawson S.C."/>
            <person name="Elmendorf H.G."/>
            <person name="Hehl A.B."/>
            <person name="Holder M.E."/>
            <person name="Huse S.M."/>
            <person name="Kim U.U."/>
            <person name="Lasek-Nesselquist E."/>
            <person name="Manning G."/>
            <person name="Nigam A."/>
            <person name="Nixon J.E."/>
            <person name="Palm D."/>
            <person name="Passamaneck N.E."/>
            <person name="Prabhu A."/>
            <person name="Reich C.I."/>
            <person name="Reiner D.S."/>
            <person name="Samuelson J."/>
            <person name="Svard S.G."/>
            <person name="Sogin M.L."/>
        </authorList>
    </citation>
    <scope>NUCLEOTIDE SEQUENCE [LARGE SCALE GENOMIC DNA]</scope>
    <source>
        <strain evidence="5 6">WB C6</strain>
    </source>
</reference>
<feature type="compositionally biased region" description="Basic and acidic residues" evidence="4">
    <location>
        <begin position="577"/>
        <end position="590"/>
    </location>
</feature>
<evidence type="ECO:0000256" key="3">
    <source>
        <dbReference type="ARBA" id="ARBA00022833"/>
    </source>
</evidence>
<proteinExistence type="predicted"/>
<evidence type="ECO:0000256" key="1">
    <source>
        <dbReference type="ARBA" id="ARBA00022723"/>
    </source>
</evidence>
<dbReference type="Pfam" id="PF01753">
    <property type="entry name" value="zf-MYND"/>
    <property type="match status" value="1"/>
</dbReference>
<dbReference type="AlphaFoldDB" id="A8B7M9"/>
<keyword evidence="2" id="KW-0863">Zinc-finger</keyword>
<feature type="region of interest" description="Disordered" evidence="4">
    <location>
        <begin position="577"/>
        <end position="609"/>
    </location>
</feature>
<dbReference type="HOGENOM" id="CLU_448680_0_0_1"/>
<dbReference type="GeneID" id="5701759"/>
<dbReference type="VEuPathDB" id="GiardiaDB:GL50803_17543"/>
<evidence type="ECO:0000313" key="6">
    <source>
        <dbReference type="Proteomes" id="UP000001548"/>
    </source>
</evidence>
<dbReference type="EMBL" id="AACB03000001">
    <property type="protein sequence ID" value="KAE8305426.1"/>
    <property type="molecule type" value="Genomic_DNA"/>
</dbReference>
<dbReference type="GO" id="GO:0008270">
    <property type="term" value="F:zinc ion binding"/>
    <property type="evidence" value="ECO:0007669"/>
    <property type="project" value="UniProtKB-KW"/>
</dbReference>
<organism evidence="5 6">
    <name type="scientific">Giardia intestinalis (strain ATCC 50803 / WB clone C6)</name>
    <name type="common">Giardia lamblia</name>
    <dbReference type="NCBI Taxonomy" id="184922"/>
    <lineage>
        <taxon>Eukaryota</taxon>
        <taxon>Metamonada</taxon>
        <taxon>Diplomonadida</taxon>
        <taxon>Hexamitidae</taxon>
        <taxon>Giardiinae</taxon>
        <taxon>Giardia</taxon>
    </lineage>
</organism>
<comment type="caution">
    <text evidence="5">The sequence shown here is derived from an EMBL/GenBank/DDBJ whole genome shotgun (WGS) entry which is preliminary data.</text>
</comment>
<evidence type="ECO:0000256" key="4">
    <source>
        <dbReference type="SAM" id="MobiDB-lite"/>
    </source>
</evidence>
<name>A8B7M9_GIAIC</name>
<keyword evidence="3" id="KW-0862">Zinc</keyword>
<dbReference type="PANTHER" id="PTHR13244:SF7">
    <property type="entry name" value="ZINC FINGER MYND DOMAIN-CONTAINING PROTEIN 10"/>
    <property type="match status" value="1"/>
</dbReference>
<sequence length="609" mass="70098">MTEILLYQEAEEFVRSLQSFDIYNVGSREWHAQHTRLVKLNMQTHQNMMFNREDYVADLMNTYRKWDVIISDLICIHLFKIHVFPAIVANLKQRHTDEPIRPDLEPCMAHFLYDLLFHEVVLAEFLASTCLDKLPEAEHLDDLVDWCVYHITNLISKKFTRLPCAGKDNSEKKSKLDPRFPTSELSAAVSQGLRDRLKQQAQDSSKSMLEIAQHLENSILGFFDQLVENDVSINYNTSLTVLSLLRGLLFHKLPISLQSKLKATRISVLVAQLLTKNVAALYGNIAPWQRMLNDRSLEYWDGTSWYKYATNEESNYKLTVMEAQVWLILLEARANIPDQFTQNELSVFDSIKGRLNETLVSQLPELKEYRLYLEQLILQGAQQEASSVLAKQQQKIREQYGLADDFTLASDAQLYSPGAILVQTANYYESELTLKVRYWYQMHTKAHTKGEVAKTGPTFITDMTDKEEESIGTSVTSFEALSQVIKQAMYDALAEEYVRLMGTLRVEDIADTSSTGVYLDHYSSVFPVCTNCGVLARNRCSRCHNVWYCGRKCQKIDWVAGHSKVCKRQDIPKSDIIMQKKEETEQKKGIEGNPEYVEEEQINPFDQPD</sequence>
<accession>A8B7M9</accession>
<dbReference type="PANTHER" id="PTHR13244">
    <property type="entry name" value="ZINC FINGER MYND DOMAIN CONTAINING PROTEIN 10"/>
    <property type="match status" value="1"/>
</dbReference>
<dbReference type="RefSeq" id="XP_001708842.1">
    <property type="nucleotide sequence ID" value="XM_001708790.1"/>
</dbReference>
<dbReference type="InterPro" id="IPR002893">
    <property type="entry name" value="Znf_MYND"/>
</dbReference>
<dbReference type="OMA" id="QHEAIVC"/>
<gene>
    <name evidence="5" type="ORF">GL50803_0017543</name>
</gene>
<dbReference type="PROSITE" id="PS50865">
    <property type="entry name" value="ZF_MYND_2"/>
    <property type="match status" value="1"/>
</dbReference>
<protein>
    <submittedName>
        <fullName evidence="5">MYND finger domain-containing protein</fullName>
    </submittedName>
</protein>
<dbReference type="GO" id="GO:0005737">
    <property type="term" value="C:cytoplasm"/>
    <property type="evidence" value="ECO:0000318"/>
    <property type="project" value="GO_Central"/>
</dbReference>
<dbReference type="SUPFAM" id="SSF144232">
    <property type="entry name" value="HIT/MYND zinc finger-like"/>
    <property type="match status" value="1"/>
</dbReference>